<protein>
    <submittedName>
        <fullName evidence="2">Transposase</fullName>
    </submittedName>
</protein>
<keyword evidence="3" id="KW-1185">Reference proteome</keyword>
<dbReference type="Pfam" id="PF12323">
    <property type="entry name" value="HTH_OrfB_IS605"/>
    <property type="match status" value="1"/>
</dbReference>
<dbReference type="InterPro" id="IPR021027">
    <property type="entry name" value="Transposase_put_HTH"/>
</dbReference>
<sequence length="246" mass="28740">MPASSLAEIYSLNAQQLISHNSMKVTYQYQFYPDTNQKISLNQWLRICRYWYNRQLGDRFDWWEMNRTAINACPLKTSIAAPREKPNYYHQKQQLPILKKDLVKVFHSGELLDFKQVDSTVLQDVSKRIDKAFERFIVGDGKGTKSGRPRFKTEADYRTMTFSTAGNDWIKLIRKNWVYIRLPKLGIVKVRMHRPIPSGFVVKQVSVTRKADGWFIQLILEDISVPQFTPDQVIPNLLNRDSINPG</sequence>
<dbReference type="AlphaFoldDB" id="A0A6J7ZR49"/>
<evidence type="ECO:0000259" key="1">
    <source>
        <dbReference type="Pfam" id="PF12323"/>
    </source>
</evidence>
<evidence type="ECO:0000313" key="3">
    <source>
        <dbReference type="Proteomes" id="UP000196521"/>
    </source>
</evidence>
<comment type="caution">
    <text evidence="2">The sequence shown here is derived from an EMBL/GenBank/DDBJ whole genome shotgun (WGS) entry which is preliminary data.</text>
</comment>
<gene>
    <name evidence="2" type="ORF">PLAN_60135</name>
</gene>
<feature type="domain" description="Transposase putative helix-turn-helix" evidence="1">
    <location>
        <begin position="23"/>
        <end position="66"/>
    </location>
</feature>
<evidence type="ECO:0000313" key="2">
    <source>
        <dbReference type="EMBL" id="CAC5345120.1"/>
    </source>
</evidence>
<dbReference type="EMBL" id="CZCZ02000016">
    <property type="protein sequence ID" value="CAC5345120.1"/>
    <property type="molecule type" value="Genomic_DNA"/>
</dbReference>
<name>A0A6J7ZR49_PLARU</name>
<dbReference type="Proteomes" id="UP000196521">
    <property type="component" value="Unassembled WGS sequence"/>
</dbReference>
<accession>A0A6J7ZR49</accession>
<reference evidence="2" key="1">
    <citation type="submission" date="2020-05" db="EMBL/GenBank/DDBJ databases">
        <authorList>
            <consortium name="Genoscope - CEA"/>
            <person name="William W."/>
        </authorList>
    </citation>
    <scope>NUCLEOTIDE SEQUENCE [LARGE SCALE GENOMIC DNA]</scope>
    <source>
        <strain evidence="2">PCC 7821</strain>
    </source>
</reference>
<proteinExistence type="predicted"/>
<organism evidence="2 3">
    <name type="scientific">Planktothrix rubescens CCAP 1459/22</name>
    <dbReference type="NCBI Taxonomy" id="329571"/>
    <lineage>
        <taxon>Bacteria</taxon>
        <taxon>Bacillati</taxon>
        <taxon>Cyanobacteriota</taxon>
        <taxon>Cyanophyceae</taxon>
        <taxon>Oscillatoriophycideae</taxon>
        <taxon>Oscillatoriales</taxon>
        <taxon>Microcoleaceae</taxon>
        <taxon>Planktothrix</taxon>
    </lineage>
</organism>